<feature type="transmembrane region" description="Helical" evidence="6">
    <location>
        <begin position="107"/>
        <end position="126"/>
    </location>
</feature>
<dbReference type="PANTHER" id="PTHR42709:SF6">
    <property type="entry name" value="UNDECAPRENYL PHOSPHATE TRANSPORTER A"/>
    <property type="match status" value="1"/>
</dbReference>
<feature type="transmembrane region" description="Helical" evidence="6">
    <location>
        <begin position="166"/>
        <end position="187"/>
    </location>
</feature>
<keyword evidence="5 6" id="KW-0472">Membrane</keyword>
<dbReference type="InterPro" id="IPR051311">
    <property type="entry name" value="DedA_domain"/>
</dbReference>
<dbReference type="AlphaFoldDB" id="A0A0G0BQL3"/>
<feature type="transmembrane region" description="Helical" evidence="6">
    <location>
        <begin position="44"/>
        <end position="68"/>
    </location>
</feature>
<evidence type="ECO:0000256" key="5">
    <source>
        <dbReference type="ARBA" id="ARBA00023136"/>
    </source>
</evidence>
<feature type="domain" description="VTT" evidence="7">
    <location>
        <begin position="34"/>
        <end position="152"/>
    </location>
</feature>
<dbReference type="GO" id="GO:0005886">
    <property type="term" value="C:plasma membrane"/>
    <property type="evidence" value="ECO:0007669"/>
    <property type="project" value="UniProtKB-SubCell"/>
</dbReference>
<feature type="transmembrane region" description="Helical" evidence="6">
    <location>
        <begin position="12"/>
        <end position="32"/>
    </location>
</feature>
<comment type="caution">
    <text evidence="8">The sequence shown here is derived from an EMBL/GenBank/DDBJ whole genome shotgun (WGS) entry which is preliminary data.</text>
</comment>
<evidence type="ECO:0000256" key="4">
    <source>
        <dbReference type="ARBA" id="ARBA00022989"/>
    </source>
</evidence>
<dbReference type="InterPro" id="IPR032816">
    <property type="entry name" value="VTT_dom"/>
</dbReference>
<protein>
    <recommendedName>
        <fullName evidence="7">VTT domain-containing protein</fullName>
    </recommendedName>
</protein>
<gene>
    <name evidence="8" type="ORF">UR70_C0019G0004</name>
</gene>
<dbReference type="EMBL" id="LBQE01000019">
    <property type="protein sequence ID" value="KKP71784.1"/>
    <property type="molecule type" value="Genomic_DNA"/>
</dbReference>
<evidence type="ECO:0000256" key="1">
    <source>
        <dbReference type="ARBA" id="ARBA00004651"/>
    </source>
</evidence>
<feature type="transmembrane region" description="Helical" evidence="6">
    <location>
        <begin position="133"/>
        <end position="154"/>
    </location>
</feature>
<keyword evidence="2" id="KW-1003">Cell membrane</keyword>
<accession>A0A0G0BQL3</accession>
<keyword evidence="4 6" id="KW-1133">Transmembrane helix</keyword>
<evidence type="ECO:0000256" key="2">
    <source>
        <dbReference type="ARBA" id="ARBA00022475"/>
    </source>
</evidence>
<proteinExistence type="predicted"/>
<sequence>MLALTFTDLVSWIIAHGYFIFFFTALVEGPLVTTAAGVAAALGYYNIIIIVLIAIAGDLTADVIYYFIGYHSRILVIEHYGHRFGITRERIEKIEKMIHTNFRKTMLVIKLSPIIPIPGLIAIGASRVPLQKFIEISLLITMPRSLLFAFLGFYSGKAYAYLGNTITNGSYIMGGLILVIVVIYLIYQKITSNIAREANIE</sequence>
<evidence type="ECO:0000313" key="9">
    <source>
        <dbReference type="Proteomes" id="UP000034923"/>
    </source>
</evidence>
<comment type="subcellular location">
    <subcellularLocation>
        <location evidence="1">Cell membrane</location>
        <topology evidence="1">Multi-pass membrane protein</topology>
    </subcellularLocation>
</comment>
<dbReference type="Proteomes" id="UP000034923">
    <property type="component" value="Unassembled WGS sequence"/>
</dbReference>
<evidence type="ECO:0000256" key="3">
    <source>
        <dbReference type="ARBA" id="ARBA00022692"/>
    </source>
</evidence>
<reference evidence="8 9" key="1">
    <citation type="journal article" date="2015" name="Nature">
        <title>rRNA introns, odd ribosomes, and small enigmatic genomes across a large radiation of phyla.</title>
        <authorList>
            <person name="Brown C.T."/>
            <person name="Hug L.A."/>
            <person name="Thomas B.C."/>
            <person name="Sharon I."/>
            <person name="Castelle C.J."/>
            <person name="Singh A."/>
            <person name="Wilkins M.J."/>
            <person name="Williams K.H."/>
            <person name="Banfield J.F."/>
        </authorList>
    </citation>
    <scope>NUCLEOTIDE SEQUENCE [LARGE SCALE GENOMIC DNA]</scope>
</reference>
<evidence type="ECO:0000313" key="8">
    <source>
        <dbReference type="EMBL" id="KKP71784.1"/>
    </source>
</evidence>
<evidence type="ECO:0000259" key="7">
    <source>
        <dbReference type="Pfam" id="PF09335"/>
    </source>
</evidence>
<evidence type="ECO:0000256" key="6">
    <source>
        <dbReference type="SAM" id="Phobius"/>
    </source>
</evidence>
<dbReference type="Pfam" id="PF09335">
    <property type="entry name" value="VTT_dom"/>
    <property type="match status" value="1"/>
</dbReference>
<dbReference type="PANTHER" id="PTHR42709">
    <property type="entry name" value="ALKALINE PHOSPHATASE LIKE PROTEIN"/>
    <property type="match status" value="1"/>
</dbReference>
<keyword evidence="3 6" id="KW-0812">Transmembrane</keyword>
<organism evidence="8 9">
    <name type="scientific">Candidatus Nomurabacteria bacterium GW2011_GWB1_35_20</name>
    <dbReference type="NCBI Taxonomy" id="1618740"/>
    <lineage>
        <taxon>Bacteria</taxon>
        <taxon>Candidatus Nomuraibacteriota</taxon>
    </lineage>
</organism>
<name>A0A0G0BQL3_9BACT</name>